<feature type="chain" id="PRO_5020876231" description="Transglycosylase SLT domain-containing protein" evidence="2">
    <location>
        <begin position="20"/>
        <end position="317"/>
    </location>
</feature>
<gene>
    <name evidence="3" type="ORF">EST38_g3938</name>
</gene>
<dbReference type="Proteomes" id="UP000290288">
    <property type="component" value="Unassembled WGS sequence"/>
</dbReference>
<evidence type="ECO:0000256" key="1">
    <source>
        <dbReference type="SAM" id="MobiDB-lite"/>
    </source>
</evidence>
<keyword evidence="2" id="KW-0732">Signal</keyword>
<evidence type="ECO:0000313" key="4">
    <source>
        <dbReference type="Proteomes" id="UP000290288"/>
    </source>
</evidence>
<dbReference type="SUPFAM" id="SSF53955">
    <property type="entry name" value="Lysozyme-like"/>
    <property type="match status" value="1"/>
</dbReference>
<evidence type="ECO:0008006" key="5">
    <source>
        <dbReference type="Google" id="ProtNLM"/>
    </source>
</evidence>
<comment type="caution">
    <text evidence="3">The sequence shown here is derived from an EMBL/GenBank/DDBJ whole genome shotgun (WGS) entry which is preliminary data.</text>
</comment>
<feature type="signal peptide" evidence="2">
    <location>
        <begin position="1"/>
        <end position="19"/>
    </location>
</feature>
<feature type="compositionally biased region" description="Low complexity" evidence="1">
    <location>
        <begin position="94"/>
        <end position="115"/>
    </location>
</feature>
<sequence>MKFQSLLLALFMAVVTANASVVHSGVALSHRHVSVARRQNTSLEKKPRKRCLKRTSSSAAPSTTAPTTRASPTAARVSTTKAPESTPKSNSVTNNDNNDGNNNSNNNNNGNNDSGGTHGGIVNLQGPCGNSRATANTNSESGPNGHIDWMNCGIHAGGWNPPNLNLGNVRYKSLQEALAMPNSPYQACREYIPLFEKPWITGGGGEQGLMQITQDKCGGAPGGDCKNPDFNVRTGARFFAGRVEANGGNLLVSVGQYNGWRRGMTFDDATRARHSSCCLCQNNLDYLHQYFNSWIMGINAYSNNFKKYNNLAVCGGH</sequence>
<feature type="compositionally biased region" description="Low complexity" evidence="1">
    <location>
        <begin position="54"/>
        <end position="80"/>
    </location>
</feature>
<proteinExistence type="predicted"/>
<dbReference type="AlphaFoldDB" id="A0A4Q2DP62"/>
<protein>
    <recommendedName>
        <fullName evidence="5">Transglycosylase SLT domain-containing protein</fullName>
    </recommendedName>
</protein>
<feature type="compositionally biased region" description="Polar residues" evidence="1">
    <location>
        <begin position="131"/>
        <end position="142"/>
    </location>
</feature>
<feature type="compositionally biased region" description="Polar residues" evidence="1">
    <location>
        <begin position="81"/>
        <end position="93"/>
    </location>
</feature>
<dbReference type="EMBL" id="SDEE01000090">
    <property type="protein sequence ID" value="RXW21927.1"/>
    <property type="molecule type" value="Genomic_DNA"/>
</dbReference>
<accession>A0A4Q2DP62</accession>
<keyword evidence="4" id="KW-1185">Reference proteome</keyword>
<dbReference type="InterPro" id="IPR023346">
    <property type="entry name" value="Lysozyme-like_dom_sf"/>
</dbReference>
<dbReference type="OrthoDB" id="2537480at2759"/>
<organism evidence="3 4">
    <name type="scientific">Candolleomyces aberdarensis</name>
    <dbReference type="NCBI Taxonomy" id="2316362"/>
    <lineage>
        <taxon>Eukaryota</taxon>
        <taxon>Fungi</taxon>
        <taxon>Dikarya</taxon>
        <taxon>Basidiomycota</taxon>
        <taxon>Agaricomycotina</taxon>
        <taxon>Agaricomycetes</taxon>
        <taxon>Agaricomycetidae</taxon>
        <taxon>Agaricales</taxon>
        <taxon>Agaricineae</taxon>
        <taxon>Psathyrellaceae</taxon>
        <taxon>Candolleomyces</taxon>
    </lineage>
</organism>
<name>A0A4Q2DP62_9AGAR</name>
<reference evidence="3 4" key="1">
    <citation type="submission" date="2019-01" db="EMBL/GenBank/DDBJ databases">
        <title>Draft genome sequence of Psathyrella aberdarensis IHI B618.</title>
        <authorList>
            <person name="Buettner E."/>
            <person name="Kellner H."/>
        </authorList>
    </citation>
    <scope>NUCLEOTIDE SEQUENCE [LARGE SCALE GENOMIC DNA]</scope>
    <source>
        <strain evidence="3 4">IHI B618</strain>
    </source>
</reference>
<evidence type="ECO:0000256" key="2">
    <source>
        <dbReference type="SAM" id="SignalP"/>
    </source>
</evidence>
<feature type="region of interest" description="Disordered" evidence="1">
    <location>
        <begin position="36"/>
        <end position="143"/>
    </location>
</feature>
<evidence type="ECO:0000313" key="3">
    <source>
        <dbReference type="EMBL" id="RXW21927.1"/>
    </source>
</evidence>